<feature type="compositionally biased region" description="Basic residues" evidence="1">
    <location>
        <begin position="40"/>
        <end position="52"/>
    </location>
</feature>
<dbReference type="EMBL" id="NHTK01005810">
    <property type="protein sequence ID" value="PPQ73563.1"/>
    <property type="molecule type" value="Genomic_DNA"/>
</dbReference>
<feature type="compositionally biased region" description="Polar residues" evidence="1">
    <location>
        <begin position="13"/>
        <end position="35"/>
    </location>
</feature>
<sequence>MEPAATEDAEMNSMAQNVQGGATDNSTAHQSPTAQEESRPRRKKVQLVRRYARAGGTLRSPAIPESPRMRPRRAFSPISPSIGAGPATPTIVRQQTALSNTVAAGGSTFNYLQDPALMSPFDARQHAYELSKEIIDLRITLMKKEARLDAALRAAGRG</sequence>
<proteinExistence type="predicted"/>
<protein>
    <submittedName>
        <fullName evidence="2">Uncharacterized protein</fullName>
    </submittedName>
</protein>
<feature type="region of interest" description="Disordered" evidence="1">
    <location>
        <begin position="1"/>
        <end position="88"/>
    </location>
</feature>
<accession>A0A409W4X4</accession>
<reference evidence="2 3" key="1">
    <citation type="journal article" date="2018" name="Evol. Lett.">
        <title>Horizontal gene cluster transfer increased hallucinogenic mushroom diversity.</title>
        <authorList>
            <person name="Reynolds H.T."/>
            <person name="Vijayakumar V."/>
            <person name="Gluck-Thaler E."/>
            <person name="Korotkin H.B."/>
            <person name="Matheny P.B."/>
            <person name="Slot J.C."/>
        </authorList>
    </citation>
    <scope>NUCLEOTIDE SEQUENCE [LARGE SCALE GENOMIC DNA]</scope>
    <source>
        <strain evidence="2 3">2629</strain>
    </source>
</reference>
<comment type="caution">
    <text evidence="2">The sequence shown here is derived from an EMBL/GenBank/DDBJ whole genome shotgun (WGS) entry which is preliminary data.</text>
</comment>
<evidence type="ECO:0000313" key="3">
    <source>
        <dbReference type="Proteomes" id="UP000284842"/>
    </source>
</evidence>
<dbReference type="Proteomes" id="UP000284842">
    <property type="component" value="Unassembled WGS sequence"/>
</dbReference>
<gene>
    <name evidence="2" type="ORF">CVT24_007448</name>
</gene>
<keyword evidence="3" id="KW-1185">Reference proteome</keyword>
<dbReference type="AlphaFoldDB" id="A0A409W4X4"/>
<evidence type="ECO:0000256" key="1">
    <source>
        <dbReference type="SAM" id="MobiDB-lite"/>
    </source>
</evidence>
<evidence type="ECO:0000313" key="2">
    <source>
        <dbReference type="EMBL" id="PPQ73563.1"/>
    </source>
</evidence>
<feature type="compositionally biased region" description="Acidic residues" evidence="1">
    <location>
        <begin position="1"/>
        <end position="10"/>
    </location>
</feature>
<name>A0A409W4X4_9AGAR</name>
<organism evidence="2 3">
    <name type="scientific">Panaeolus cyanescens</name>
    <dbReference type="NCBI Taxonomy" id="181874"/>
    <lineage>
        <taxon>Eukaryota</taxon>
        <taxon>Fungi</taxon>
        <taxon>Dikarya</taxon>
        <taxon>Basidiomycota</taxon>
        <taxon>Agaricomycotina</taxon>
        <taxon>Agaricomycetes</taxon>
        <taxon>Agaricomycetidae</taxon>
        <taxon>Agaricales</taxon>
        <taxon>Agaricineae</taxon>
        <taxon>Galeropsidaceae</taxon>
        <taxon>Panaeolus</taxon>
    </lineage>
</organism>
<dbReference type="InParanoid" id="A0A409W4X4"/>